<gene>
    <name evidence="4" type="ORF">BMIN_0054</name>
</gene>
<evidence type="ECO:0000256" key="1">
    <source>
        <dbReference type="ARBA" id="ARBA00006754"/>
    </source>
</evidence>
<dbReference type="InterPro" id="IPR025736">
    <property type="entry name" value="PucR_C-HTH_dom"/>
</dbReference>
<feature type="domain" description="CdaR GGDEF-like" evidence="3">
    <location>
        <begin position="46"/>
        <end position="159"/>
    </location>
</feature>
<dbReference type="RefSeq" id="WP_022860812.1">
    <property type="nucleotide sequence ID" value="NZ_JGZD01000009.1"/>
</dbReference>
<name>A0A087BMB5_9BIFI</name>
<proteinExistence type="inferred from homology"/>
<dbReference type="InterPro" id="IPR041522">
    <property type="entry name" value="CdaR_GGDEF"/>
</dbReference>
<evidence type="ECO:0000259" key="3">
    <source>
        <dbReference type="Pfam" id="PF17853"/>
    </source>
</evidence>
<dbReference type="STRING" id="1693.BMIN_0054"/>
<sequence>MGMSGHGDFLDLVSRLTIRHRRPTTDDAVPEDRLHSIVFECLADGIADDRVVSLMHVMGWHDEDACMAVAGHSHDDHDDAGEDGLLEFMRPHGVGLVLSGTRSGWTIIVAAAREAQTVEDGIQAAASLFDEDSPVCLGDMGRSAQGASSSIRGVLSALRTIPAVPDLPRVMRSSDVLPERALLGDADARRQLYDAVYSALCEGGPLNPNLPTVDAFLRLGGSLDATARQLKVHPNTVRYRLKRIAETTGWDATDPREAYVLRTALAIGRIGDAALRDS</sequence>
<protein>
    <submittedName>
        <fullName evidence="4">Transcriptional regulator</fullName>
    </submittedName>
</protein>
<dbReference type="Gene3D" id="1.20.5.5100">
    <property type="match status" value="1"/>
</dbReference>
<dbReference type="EMBL" id="JGZD01000009">
    <property type="protein sequence ID" value="KFI72165.1"/>
    <property type="molecule type" value="Genomic_DNA"/>
</dbReference>
<dbReference type="Pfam" id="PF17853">
    <property type="entry name" value="GGDEF_2"/>
    <property type="match status" value="1"/>
</dbReference>
<dbReference type="InterPro" id="IPR042070">
    <property type="entry name" value="PucR_C-HTH_sf"/>
</dbReference>
<comment type="caution">
    <text evidence="4">The sequence shown here is derived from an EMBL/GenBank/DDBJ whole genome shotgun (WGS) entry which is preliminary data.</text>
</comment>
<evidence type="ECO:0000313" key="4">
    <source>
        <dbReference type="EMBL" id="KFI72165.1"/>
    </source>
</evidence>
<dbReference type="eggNOG" id="COG2508">
    <property type="taxonomic scope" value="Bacteria"/>
</dbReference>
<accession>A0A087BMB5</accession>
<dbReference type="AlphaFoldDB" id="A0A087BMB5"/>
<dbReference type="Proteomes" id="UP000029014">
    <property type="component" value="Unassembled WGS sequence"/>
</dbReference>
<reference evidence="4 5" key="1">
    <citation type="submission" date="2014-03" db="EMBL/GenBank/DDBJ databases">
        <title>Genomics of Bifidobacteria.</title>
        <authorList>
            <person name="Ventura M."/>
            <person name="Milani C."/>
            <person name="Lugli G.A."/>
        </authorList>
    </citation>
    <scope>NUCLEOTIDE SEQUENCE [LARGE SCALE GENOMIC DNA]</scope>
    <source>
        <strain evidence="4 5">LMG 11592</strain>
    </source>
</reference>
<feature type="domain" description="PucR C-terminal helix-turn-helix" evidence="2">
    <location>
        <begin position="210"/>
        <end position="267"/>
    </location>
</feature>
<dbReference type="PANTHER" id="PTHR33744">
    <property type="entry name" value="CARBOHYDRATE DIACID REGULATOR"/>
    <property type="match status" value="1"/>
</dbReference>
<dbReference type="PANTHER" id="PTHR33744:SF7">
    <property type="entry name" value="PUCR FAMILY TRANSCRIPTIONAL REGULATOR"/>
    <property type="match status" value="1"/>
</dbReference>
<comment type="similarity">
    <text evidence="1">Belongs to the CdaR family.</text>
</comment>
<organism evidence="4 5">
    <name type="scientific">Bifidobacterium minimum</name>
    <dbReference type="NCBI Taxonomy" id="1693"/>
    <lineage>
        <taxon>Bacteria</taxon>
        <taxon>Bacillati</taxon>
        <taxon>Actinomycetota</taxon>
        <taxon>Actinomycetes</taxon>
        <taxon>Bifidobacteriales</taxon>
        <taxon>Bifidobacteriaceae</taxon>
        <taxon>Bifidobacterium</taxon>
    </lineage>
</organism>
<dbReference type="Gene3D" id="3.30.70.2730">
    <property type="match status" value="1"/>
</dbReference>
<dbReference type="InterPro" id="IPR051448">
    <property type="entry name" value="CdaR-like_regulators"/>
</dbReference>
<dbReference type="Pfam" id="PF13556">
    <property type="entry name" value="HTH_30"/>
    <property type="match status" value="1"/>
</dbReference>
<dbReference type="Gene3D" id="1.10.10.2840">
    <property type="entry name" value="PucR C-terminal helix-turn-helix domain"/>
    <property type="match status" value="1"/>
</dbReference>
<evidence type="ECO:0000313" key="5">
    <source>
        <dbReference type="Proteomes" id="UP000029014"/>
    </source>
</evidence>
<evidence type="ECO:0000259" key="2">
    <source>
        <dbReference type="Pfam" id="PF13556"/>
    </source>
</evidence>
<keyword evidence="5" id="KW-1185">Reference proteome</keyword>